<accession>A0AAE4ZBT4</accession>
<evidence type="ECO:0000256" key="4">
    <source>
        <dbReference type="ARBA" id="ARBA00023136"/>
    </source>
</evidence>
<feature type="transmembrane region" description="Helical" evidence="5">
    <location>
        <begin position="65"/>
        <end position="87"/>
    </location>
</feature>
<feature type="transmembrane region" description="Helical" evidence="5">
    <location>
        <begin position="38"/>
        <end position="58"/>
    </location>
</feature>
<dbReference type="InterPro" id="IPR006977">
    <property type="entry name" value="Yip1_dom"/>
</dbReference>
<feature type="domain" description="Yip1" evidence="6">
    <location>
        <begin position="42"/>
        <end position="169"/>
    </location>
</feature>
<organism evidence="7 8">
    <name type="scientific">Candidatus Kutchimonas denitrificans</name>
    <dbReference type="NCBI Taxonomy" id="3056748"/>
    <lineage>
        <taxon>Bacteria</taxon>
        <taxon>Pseudomonadati</taxon>
        <taxon>Gemmatimonadota</taxon>
        <taxon>Gemmatimonadia</taxon>
        <taxon>Candidatus Palauibacterales</taxon>
        <taxon>Candidatus Palauibacteraceae</taxon>
        <taxon>Candidatus Kutchimonas</taxon>
    </lineage>
</organism>
<feature type="transmembrane region" description="Helical" evidence="5">
    <location>
        <begin position="124"/>
        <end position="142"/>
    </location>
</feature>
<dbReference type="GO" id="GO:0016020">
    <property type="term" value="C:membrane"/>
    <property type="evidence" value="ECO:0007669"/>
    <property type="project" value="UniProtKB-SubCell"/>
</dbReference>
<keyword evidence="2 5" id="KW-0812">Transmembrane</keyword>
<evidence type="ECO:0000256" key="2">
    <source>
        <dbReference type="ARBA" id="ARBA00022692"/>
    </source>
</evidence>
<proteinExistence type="predicted"/>
<reference evidence="7 8" key="1">
    <citation type="submission" date="2020-01" db="EMBL/GenBank/DDBJ databases">
        <title>Genomes assembled from Gulf of Kutch pelagic sediment metagenomes.</title>
        <authorList>
            <person name="Chandrashekar M."/>
            <person name="Mahajan M.S."/>
            <person name="Dave K.J."/>
            <person name="Vatsa P."/>
            <person name="Nathani N.M."/>
        </authorList>
    </citation>
    <scope>NUCLEOTIDE SEQUENCE [LARGE SCALE GENOMIC DNA]</scope>
    <source>
        <strain evidence="7">KS3-K002</strain>
    </source>
</reference>
<name>A0AAE4ZBT4_9BACT</name>
<comment type="subcellular location">
    <subcellularLocation>
        <location evidence="1">Membrane</location>
        <topology evidence="1">Multi-pass membrane protein</topology>
    </subcellularLocation>
</comment>
<evidence type="ECO:0000313" key="8">
    <source>
        <dbReference type="Proteomes" id="UP000702544"/>
    </source>
</evidence>
<keyword evidence="3 5" id="KW-1133">Transmembrane helix</keyword>
<comment type="caution">
    <text evidence="7">The sequence shown here is derived from an EMBL/GenBank/DDBJ whole genome shotgun (WGS) entry which is preliminary data.</text>
</comment>
<dbReference type="AlphaFoldDB" id="A0AAE4ZBT4"/>
<evidence type="ECO:0000259" key="6">
    <source>
        <dbReference type="Pfam" id="PF04893"/>
    </source>
</evidence>
<evidence type="ECO:0000256" key="5">
    <source>
        <dbReference type="SAM" id="Phobius"/>
    </source>
</evidence>
<dbReference type="EMBL" id="JAACAK010000080">
    <property type="protein sequence ID" value="NIR75431.1"/>
    <property type="molecule type" value="Genomic_DNA"/>
</dbReference>
<evidence type="ECO:0000313" key="7">
    <source>
        <dbReference type="EMBL" id="NIR75431.1"/>
    </source>
</evidence>
<dbReference type="Proteomes" id="UP000702544">
    <property type="component" value="Unassembled WGS sequence"/>
</dbReference>
<keyword evidence="4 5" id="KW-0472">Membrane</keyword>
<gene>
    <name evidence="7" type="ORF">GWO12_10035</name>
</gene>
<dbReference type="Pfam" id="PF04893">
    <property type="entry name" value="Yip1"/>
    <property type="match status" value="1"/>
</dbReference>
<evidence type="ECO:0000256" key="1">
    <source>
        <dbReference type="ARBA" id="ARBA00004141"/>
    </source>
</evidence>
<feature type="transmembrane region" description="Helical" evidence="5">
    <location>
        <begin position="154"/>
        <end position="177"/>
    </location>
</feature>
<protein>
    <recommendedName>
        <fullName evidence="6">Yip1 domain-containing protein</fullName>
    </recommendedName>
</protein>
<sequence>MEQRQPTAIARSSFVQRVLGAATFRIRIYEEVEHDQGATAQAALVVGLVALAAAVGGLEMGPGGLVAGVLSAYLGWALWSGTCYLVGVQLFDGTADWGELLRTVGFAQAPGVLLVLRLLPGAGLPLYLAVLLWMIATVLVAIRQALDFSTGRALATALAGFVPYMLGTLLIELLLGITPTLLP</sequence>
<evidence type="ECO:0000256" key="3">
    <source>
        <dbReference type="ARBA" id="ARBA00022989"/>
    </source>
</evidence>